<proteinExistence type="inferred from homology"/>
<keyword evidence="7" id="KW-1185">Reference proteome</keyword>
<name>A0A7W9SLE2_ARMRO</name>
<dbReference type="InterPro" id="IPR017850">
    <property type="entry name" value="Alkaline_phosphatase_core_sf"/>
</dbReference>
<dbReference type="InterPro" id="IPR050738">
    <property type="entry name" value="Sulfatase"/>
</dbReference>
<organism evidence="6 7">
    <name type="scientific">Armatimonas rosea</name>
    <dbReference type="NCBI Taxonomy" id="685828"/>
    <lineage>
        <taxon>Bacteria</taxon>
        <taxon>Bacillati</taxon>
        <taxon>Armatimonadota</taxon>
        <taxon>Armatimonadia</taxon>
        <taxon>Armatimonadales</taxon>
        <taxon>Armatimonadaceae</taxon>
        <taxon>Armatimonas</taxon>
    </lineage>
</organism>
<dbReference type="Gene3D" id="3.40.720.10">
    <property type="entry name" value="Alkaline Phosphatase, subunit A"/>
    <property type="match status" value="1"/>
</dbReference>
<dbReference type="EMBL" id="JACHGW010000001">
    <property type="protein sequence ID" value="MBB6048802.1"/>
    <property type="molecule type" value="Genomic_DNA"/>
</dbReference>
<protein>
    <submittedName>
        <fullName evidence="6">Arylsulfatase A-like enzyme</fullName>
    </submittedName>
</protein>
<dbReference type="SUPFAM" id="SSF53649">
    <property type="entry name" value="Alkaline phosphatase-like"/>
    <property type="match status" value="1"/>
</dbReference>
<dbReference type="PROSITE" id="PS00523">
    <property type="entry name" value="SULFATASE_1"/>
    <property type="match status" value="1"/>
</dbReference>
<comment type="caution">
    <text evidence="6">The sequence shown here is derived from an EMBL/GenBank/DDBJ whole genome shotgun (WGS) entry which is preliminary data.</text>
</comment>
<dbReference type="CDD" id="cd16145">
    <property type="entry name" value="ARS_like"/>
    <property type="match status" value="1"/>
</dbReference>
<comment type="similarity">
    <text evidence="1">Belongs to the sulfatase family.</text>
</comment>
<evidence type="ECO:0000313" key="7">
    <source>
        <dbReference type="Proteomes" id="UP000520814"/>
    </source>
</evidence>
<keyword evidence="2" id="KW-0479">Metal-binding</keyword>
<evidence type="ECO:0000313" key="6">
    <source>
        <dbReference type="EMBL" id="MBB6048802.1"/>
    </source>
</evidence>
<evidence type="ECO:0000256" key="3">
    <source>
        <dbReference type="ARBA" id="ARBA00022801"/>
    </source>
</evidence>
<keyword evidence="3" id="KW-0378">Hydrolase</keyword>
<dbReference type="Gene3D" id="2.60.120.260">
    <property type="entry name" value="Galactose-binding domain-like"/>
    <property type="match status" value="1"/>
</dbReference>
<dbReference type="InterPro" id="IPR024607">
    <property type="entry name" value="Sulfatase_CS"/>
</dbReference>
<dbReference type="InterPro" id="IPR000917">
    <property type="entry name" value="Sulfatase_N"/>
</dbReference>
<dbReference type="PANTHER" id="PTHR42693:SF53">
    <property type="entry name" value="ENDO-4-O-SULFATASE"/>
    <property type="match status" value="1"/>
</dbReference>
<evidence type="ECO:0000256" key="4">
    <source>
        <dbReference type="ARBA" id="ARBA00022837"/>
    </source>
</evidence>
<dbReference type="SUPFAM" id="SSF49785">
    <property type="entry name" value="Galactose-binding domain-like"/>
    <property type="match status" value="1"/>
</dbReference>
<dbReference type="Proteomes" id="UP000520814">
    <property type="component" value="Unassembled WGS sequence"/>
</dbReference>
<dbReference type="AlphaFoldDB" id="A0A7W9SLE2"/>
<dbReference type="Pfam" id="PF00754">
    <property type="entry name" value="F5_F8_type_C"/>
    <property type="match status" value="1"/>
</dbReference>
<feature type="domain" description="F5/8 type C" evidence="5">
    <location>
        <begin position="449"/>
        <end position="595"/>
    </location>
</feature>
<keyword evidence="4" id="KW-0106">Calcium</keyword>
<dbReference type="InterPro" id="IPR008979">
    <property type="entry name" value="Galactose-bd-like_sf"/>
</dbReference>
<sequence>MQPNIIYLMADELGYFEPGFMGNPNIKTPNLDRLAAEGVRFTRCYAGSAVCAPTRCCFLTGKHSGHTSVRDNDGGTPLREGEVTLATVLKAQGYATGGFGKWGNGGRGSTGVPEKHGFDVFFGYYDQVHAHSYYTPYLVRNSEEVPLPGNHGGSDGKTYAHYAIFDEAVKFIRENKNRPFFAYLPFTPPHGIFDIPDTDPAWALYKDKPWPEPARRYAAMVSMIDRQVGELIALLKELKLDRNTLFLFSGDNGGNDYFVTKEAPRGVHSANKNPKTGVEFRGKKGDLYDGGLRIPALAWWPGKIARGRTSEHLWYFPDVLPTLAELTGAPVPKDCDGLSFLPELLGHRQREHEFLYWEIAGQTAVRQGDWKAVQPGKSAAWELYDLKADPSEAHNRAAEKPEVLARLRALAAREHTPARVGTYARTDLHERDRAAKFGFDTPKAAGKSANWPVPGLLPTKDWKLVRVSSENIANQKYGRNAFDSDPSTLWHTRFTGGAAPPPHELVIDLGAEVTITAFVCLARQDASWNGAIKEVEFCVSSSPERFGPPIAKATLKKTKTAQEVPCPPTKGRYVLLRALSELNGNPFASLAELGIKAEG</sequence>
<accession>A0A7W9SLE2</accession>
<dbReference type="Pfam" id="PF00884">
    <property type="entry name" value="Sulfatase"/>
    <property type="match status" value="1"/>
</dbReference>
<dbReference type="InterPro" id="IPR000421">
    <property type="entry name" value="FA58C"/>
</dbReference>
<dbReference type="RefSeq" id="WP_184192430.1">
    <property type="nucleotide sequence ID" value="NZ_JACHGW010000001.1"/>
</dbReference>
<dbReference type="GO" id="GO:0046872">
    <property type="term" value="F:metal ion binding"/>
    <property type="evidence" value="ECO:0007669"/>
    <property type="project" value="UniProtKB-KW"/>
</dbReference>
<dbReference type="PROSITE" id="PS50022">
    <property type="entry name" value="FA58C_3"/>
    <property type="match status" value="1"/>
</dbReference>
<evidence type="ECO:0000256" key="1">
    <source>
        <dbReference type="ARBA" id="ARBA00008779"/>
    </source>
</evidence>
<dbReference type="GO" id="GO:0004065">
    <property type="term" value="F:arylsulfatase activity"/>
    <property type="evidence" value="ECO:0007669"/>
    <property type="project" value="TreeGrafter"/>
</dbReference>
<evidence type="ECO:0000259" key="5">
    <source>
        <dbReference type="PROSITE" id="PS50022"/>
    </source>
</evidence>
<reference evidence="6 7" key="1">
    <citation type="submission" date="2020-08" db="EMBL/GenBank/DDBJ databases">
        <title>Genomic Encyclopedia of Type Strains, Phase IV (KMG-IV): sequencing the most valuable type-strain genomes for metagenomic binning, comparative biology and taxonomic classification.</title>
        <authorList>
            <person name="Goeker M."/>
        </authorList>
    </citation>
    <scope>NUCLEOTIDE SEQUENCE [LARGE SCALE GENOMIC DNA]</scope>
    <source>
        <strain evidence="6 7">DSM 23562</strain>
    </source>
</reference>
<dbReference type="PANTHER" id="PTHR42693">
    <property type="entry name" value="ARYLSULFATASE FAMILY MEMBER"/>
    <property type="match status" value="1"/>
</dbReference>
<evidence type="ECO:0000256" key="2">
    <source>
        <dbReference type="ARBA" id="ARBA00022723"/>
    </source>
</evidence>
<dbReference type="Gene3D" id="3.30.1120.10">
    <property type="match status" value="1"/>
</dbReference>
<gene>
    <name evidence="6" type="ORF">HNQ39_000564</name>
</gene>